<feature type="transmembrane region" description="Helical" evidence="3">
    <location>
        <begin position="157"/>
        <end position="181"/>
    </location>
</feature>
<name>A0A9W4TSI0_9ASCO</name>
<organism evidence="5 6">
    <name type="scientific">Candida verbasci</name>
    <dbReference type="NCBI Taxonomy" id="1227364"/>
    <lineage>
        <taxon>Eukaryota</taxon>
        <taxon>Fungi</taxon>
        <taxon>Dikarya</taxon>
        <taxon>Ascomycota</taxon>
        <taxon>Saccharomycotina</taxon>
        <taxon>Pichiomycetes</taxon>
        <taxon>Debaryomycetaceae</taxon>
        <taxon>Candida/Lodderomyces clade</taxon>
        <taxon>Candida</taxon>
    </lineage>
</organism>
<proteinExistence type="inferred from homology"/>
<dbReference type="InterPro" id="IPR050327">
    <property type="entry name" value="Proton-linked_MCT"/>
</dbReference>
<dbReference type="PANTHER" id="PTHR11360:SF177">
    <property type="entry name" value="RIBOFLAVIN TRANSPORTER MCH5"/>
    <property type="match status" value="1"/>
</dbReference>
<feature type="transmembrane region" description="Helical" evidence="3">
    <location>
        <begin position="438"/>
        <end position="458"/>
    </location>
</feature>
<dbReference type="PROSITE" id="PS50850">
    <property type="entry name" value="MFS"/>
    <property type="match status" value="1"/>
</dbReference>
<evidence type="ECO:0000256" key="1">
    <source>
        <dbReference type="ARBA" id="ARBA00004141"/>
    </source>
</evidence>
<comment type="subcellular location">
    <subcellularLocation>
        <location evidence="1">Membrane</location>
        <topology evidence="1">Multi-pass membrane protein</topology>
    </subcellularLocation>
</comment>
<dbReference type="GO" id="GO:0016020">
    <property type="term" value="C:membrane"/>
    <property type="evidence" value="ECO:0007669"/>
    <property type="project" value="UniProtKB-SubCell"/>
</dbReference>
<feature type="domain" description="Major facilitator superfamily (MFS) profile" evidence="4">
    <location>
        <begin position="66"/>
        <end position="460"/>
    </location>
</feature>
<dbReference type="GO" id="GO:0032218">
    <property type="term" value="P:riboflavin transport"/>
    <property type="evidence" value="ECO:0007669"/>
    <property type="project" value="TreeGrafter"/>
</dbReference>
<evidence type="ECO:0000256" key="2">
    <source>
        <dbReference type="ARBA" id="ARBA00006727"/>
    </source>
</evidence>
<dbReference type="PANTHER" id="PTHR11360">
    <property type="entry name" value="MONOCARBOXYLATE TRANSPORTER"/>
    <property type="match status" value="1"/>
</dbReference>
<dbReference type="OrthoDB" id="6509908at2759"/>
<feature type="transmembrane region" description="Helical" evidence="3">
    <location>
        <begin position="282"/>
        <end position="308"/>
    </location>
</feature>
<dbReference type="SUPFAM" id="SSF103473">
    <property type="entry name" value="MFS general substrate transporter"/>
    <property type="match status" value="1"/>
</dbReference>
<evidence type="ECO:0000259" key="4">
    <source>
        <dbReference type="PROSITE" id="PS50850"/>
    </source>
</evidence>
<feature type="transmembrane region" description="Helical" evidence="3">
    <location>
        <begin position="410"/>
        <end position="432"/>
    </location>
</feature>
<keyword evidence="3" id="KW-1133">Transmembrane helix</keyword>
<dbReference type="InterPro" id="IPR036259">
    <property type="entry name" value="MFS_trans_sf"/>
</dbReference>
<dbReference type="GO" id="GO:0022857">
    <property type="term" value="F:transmembrane transporter activity"/>
    <property type="evidence" value="ECO:0007669"/>
    <property type="project" value="InterPro"/>
</dbReference>
<feature type="transmembrane region" description="Helical" evidence="3">
    <location>
        <begin position="223"/>
        <end position="243"/>
    </location>
</feature>
<evidence type="ECO:0000313" key="5">
    <source>
        <dbReference type="EMBL" id="CAI5757466.1"/>
    </source>
</evidence>
<dbReference type="AlphaFoldDB" id="A0A9W4TSI0"/>
<evidence type="ECO:0000256" key="3">
    <source>
        <dbReference type="SAM" id="Phobius"/>
    </source>
</evidence>
<dbReference type="Gene3D" id="1.20.1250.20">
    <property type="entry name" value="MFS general substrate transporter like domains"/>
    <property type="match status" value="2"/>
</dbReference>
<feature type="transmembrane region" description="Helical" evidence="3">
    <location>
        <begin position="320"/>
        <end position="338"/>
    </location>
</feature>
<feature type="transmembrane region" description="Helical" evidence="3">
    <location>
        <begin position="345"/>
        <end position="366"/>
    </location>
</feature>
<dbReference type="CDD" id="cd17352">
    <property type="entry name" value="MFS_MCT_SLC16"/>
    <property type="match status" value="1"/>
</dbReference>
<feature type="transmembrane region" description="Helical" evidence="3">
    <location>
        <begin position="134"/>
        <end position="151"/>
    </location>
</feature>
<keyword evidence="3" id="KW-0812">Transmembrane</keyword>
<reference evidence="5" key="1">
    <citation type="submission" date="2022-12" db="EMBL/GenBank/DDBJ databases">
        <authorList>
            <person name="Brejova B."/>
        </authorList>
    </citation>
    <scope>NUCLEOTIDE SEQUENCE</scope>
</reference>
<gene>
    <name evidence="5" type="ORF">CANVERA_P1980</name>
</gene>
<accession>A0A9W4TSI0</accession>
<evidence type="ECO:0000313" key="6">
    <source>
        <dbReference type="Proteomes" id="UP001152885"/>
    </source>
</evidence>
<protein>
    <recommendedName>
        <fullName evidence="4">Major facilitator superfamily (MFS) profile domain-containing protein</fullName>
    </recommendedName>
</protein>
<keyword evidence="3" id="KW-0472">Membrane</keyword>
<comment type="similarity">
    <text evidence="2">Belongs to the major facilitator superfamily. Monocarboxylate porter (TC 2.A.1.13) family.</text>
</comment>
<feature type="transmembrane region" description="Helical" evidence="3">
    <location>
        <begin position="193"/>
        <end position="211"/>
    </location>
</feature>
<dbReference type="InterPro" id="IPR011701">
    <property type="entry name" value="MFS"/>
</dbReference>
<feature type="transmembrane region" description="Helical" evidence="3">
    <location>
        <begin position="67"/>
        <end position="92"/>
    </location>
</feature>
<sequence length="472" mass="51977">MTSTGNETIQLKPISARVRGEIEEEGKNRPDLEHTVKFTQPNEEIEVVNSPTEAETYPEGGWKAYSVVFGSFLGLVAAFGTLNSIGAIQAYISTHQLKNIQTSTLSWIFSIYMALSFANCVFVGPLFDVRGAMLPMTIGTIFMVGGFFAVANCSRVYQFILALSLCVSTGNALVIAPLIGVLSHWFNINRGRAIGLATTGGSIGGIVVPIMLKSLFTKFGYTWTIRILAFFCLGCMIVSINLCKSRFNRKITKYSRSKGKFEQSLSYLKELFDLKSLKDLKYVFCIVGTFATELSLLSVLTYYSTYAIAQGMSESQSFDLLTIFNAAGVLGRMVPGFLADKVGNFNIMVLMLIGYSLSILLLWVPFGYSFGVLYAFAVICGFFSSSILSLTPVCLSSITPVDQFGQRYGLLYFFVSTGNLFGIPVSAAIIGNGSKRNYQMFAVFCCVFAFVGTFFWYMSRFKSVGTKFNIKI</sequence>
<keyword evidence="6" id="KW-1185">Reference proteome</keyword>
<feature type="transmembrane region" description="Helical" evidence="3">
    <location>
        <begin position="104"/>
        <end position="127"/>
    </location>
</feature>
<comment type="caution">
    <text evidence="5">The sequence shown here is derived from an EMBL/GenBank/DDBJ whole genome shotgun (WGS) entry which is preliminary data.</text>
</comment>
<feature type="transmembrane region" description="Helical" evidence="3">
    <location>
        <begin position="372"/>
        <end position="398"/>
    </location>
</feature>
<dbReference type="Pfam" id="PF07690">
    <property type="entry name" value="MFS_1"/>
    <property type="match status" value="1"/>
</dbReference>
<dbReference type="Proteomes" id="UP001152885">
    <property type="component" value="Unassembled WGS sequence"/>
</dbReference>
<dbReference type="EMBL" id="CANTUO010000001">
    <property type="protein sequence ID" value="CAI5757466.1"/>
    <property type="molecule type" value="Genomic_DNA"/>
</dbReference>
<dbReference type="InterPro" id="IPR020846">
    <property type="entry name" value="MFS_dom"/>
</dbReference>